<dbReference type="GO" id="GO:0004222">
    <property type="term" value="F:metalloendopeptidase activity"/>
    <property type="evidence" value="ECO:0007669"/>
    <property type="project" value="InterPro"/>
</dbReference>
<dbReference type="InterPro" id="IPR008753">
    <property type="entry name" value="Peptidase_M13_N"/>
</dbReference>
<dbReference type="GO" id="GO:0005886">
    <property type="term" value="C:plasma membrane"/>
    <property type="evidence" value="ECO:0007669"/>
    <property type="project" value="UniProtKB-SubCell"/>
</dbReference>
<dbReference type="AlphaFoldDB" id="W8BR78"/>
<dbReference type="CDD" id="cd08662">
    <property type="entry name" value="M13"/>
    <property type="match status" value="1"/>
</dbReference>
<dbReference type="EMBL" id="GAMC01004968">
    <property type="protein sequence ID" value="JAC01588.1"/>
    <property type="molecule type" value="mRNA"/>
</dbReference>
<dbReference type="GO" id="GO:0016485">
    <property type="term" value="P:protein processing"/>
    <property type="evidence" value="ECO:0007669"/>
    <property type="project" value="TreeGrafter"/>
</dbReference>
<protein>
    <submittedName>
        <fullName evidence="11">Neprilysin-2</fullName>
    </submittedName>
</protein>
<reference evidence="11" key="1">
    <citation type="submission" date="2013-07" db="EMBL/GenBank/DDBJ databases">
        <authorList>
            <person name="Geib S."/>
        </authorList>
    </citation>
    <scope>NUCLEOTIDE SEQUENCE</scope>
</reference>
<evidence type="ECO:0000256" key="6">
    <source>
        <dbReference type="ARBA" id="ARBA00022801"/>
    </source>
</evidence>
<dbReference type="Pfam" id="PF01431">
    <property type="entry name" value="Peptidase_M13"/>
    <property type="match status" value="1"/>
</dbReference>
<dbReference type="OrthoDB" id="6475849at2759"/>
<dbReference type="SUPFAM" id="SSF55486">
    <property type="entry name" value="Metalloproteases ('zincins'), catalytic domain"/>
    <property type="match status" value="1"/>
</dbReference>
<dbReference type="PANTHER" id="PTHR11733">
    <property type="entry name" value="ZINC METALLOPROTEASE FAMILY M13 NEPRILYSIN-RELATED"/>
    <property type="match status" value="1"/>
</dbReference>
<dbReference type="PRINTS" id="PR00786">
    <property type="entry name" value="NEPRILYSIN"/>
</dbReference>
<evidence type="ECO:0000259" key="10">
    <source>
        <dbReference type="Pfam" id="PF05649"/>
    </source>
</evidence>
<comment type="similarity">
    <text evidence="3">Belongs to the peptidase M13 family.</text>
</comment>
<keyword evidence="7" id="KW-0862">Zinc</keyword>
<dbReference type="InterPro" id="IPR024079">
    <property type="entry name" value="MetalloPept_cat_dom_sf"/>
</dbReference>
<keyword evidence="6" id="KW-0378">Hydrolase</keyword>
<name>W8BR78_CERCA</name>
<dbReference type="Pfam" id="PF05649">
    <property type="entry name" value="Peptidase_M13_N"/>
    <property type="match status" value="1"/>
</dbReference>
<evidence type="ECO:0000313" key="11">
    <source>
        <dbReference type="EMBL" id="JAC01588.1"/>
    </source>
</evidence>
<dbReference type="InterPro" id="IPR042089">
    <property type="entry name" value="Peptidase_M13_dom_2"/>
</dbReference>
<sequence>MWPLSCESDKKMLRNNTKPKCLLVNSVILCIFLLQQIGVSAAPVENTTTVPIDDLTTEWAKQISRQAKAAEIHVMLNTKVEPCEDFYQYACGNWHRHHPAQLFNHIMTDRFQLIANAFDRRVLQVLREPRDDNVLDMKVKNFYHACELVKTDDVRYKVALQHAYHEFGKLPMLDGEDWKAEEFNWWQTVAEIQHKYGKPIILAVDIMVDIVNNTGNKVYIGPPDFSVSSGTKILQVLQEITTVEHMKRLFGVEEAKAKAVTKELIDFEHALVHGGTDARKGLTLHDLLSLKSVEDLSETYNKSLDLQHFLELALGVDQVPETVYLFDEKYLSSVVEVIAKTPPQVVANYIMWQMLQAYIVDVEKGNVAKWCVERTKKYFGKYVDYMVYQRYKDPVVEKEVIDIWEEVRESFRDDLRGNKLDWIENSTRTYALEKLDAMRLYINSYEAENFTAEYADVQITRNNYVENVQQILQMESRKKLRRQNGPVTPLEAPEVLTFTPAYNIVENTIKIPVALLQPRHFWGPHYPQALKYATLGYLIAHEMIHGFDDDGRNYDKSGSLRNWWDAKSTYQFEERRKCFQAQYHNYRYDGHQLPNDVSQAENIADNAGVKFAYKAYQRWLHTQRAANETDIDSRERFTQLNFNNEQLFFISFAQLWCDDVQSFFRTALAAADSHAPGMYRVIGALSNFQEFSWVFKCSQDAPMDPEFKCAIY</sequence>
<dbReference type="InterPro" id="IPR000718">
    <property type="entry name" value="Peptidase_M13"/>
</dbReference>
<comment type="cofactor">
    <cofactor evidence="1">
        <name>Zn(2+)</name>
        <dbReference type="ChEBI" id="CHEBI:29105"/>
    </cofactor>
</comment>
<dbReference type="PANTHER" id="PTHR11733:SF238">
    <property type="entry name" value="FI07649P-RELATED"/>
    <property type="match status" value="1"/>
</dbReference>
<keyword evidence="8" id="KW-0482">Metalloprotease</keyword>
<dbReference type="InterPro" id="IPR018497">
    <property type="entry name" value="Peptidase_M13_C"/>
</dbReference>
<accession>W8BR78</accession>
<evidence type="ECO:0000259" key="9">
    <source>
        <dbReference type="Pfam" id="PF01431"/>
    </source>
</evidence>
<dbReference type="GO" id="GO:0046872">
    <property type="term" value="F:metal ion binding"/>
    <property type="evidence" value="ECO:0007669"/>
    <property type="project" value="UniProtKB-KW"/>
</dbReference>
<proteinExistence type="evidence at transcript level"/>
<gene>
    <name evidence="11" type="primary">NEPL2</name>
</gene>
<dbReference type="Gene3D" id="1.10.1380.10">
    <property type="entry name" value="Neutral endopeptidase , domain2"/>
    <property type="match status" value="1"/>
</dbReference>
<reference evidence="11" key="2">
    <citation type="journal article" date="2014" name="BMC Genomics">
        <title>A genomic perspective to assessing quality of mass-reared SIT flies used in Mediterranean fruit fly (Ceratitis capitata) eradication in California.</title>
        <authorList>
            <person name="Calla B."/>
            <person name="Hall B."/>
            <person name="Hou S."/>
            <person name="Geib S.M."/>
        </authorList>
    </citation>
    <scope>NUCLEOTIDE SEQUENCE</scope>
</reference>
<keyword evidence="4" id="KW-0645">Protease</keyword>
<feature type="domain" description="Peptidase M13 N-terminal" evidence="10">
    <location>
        <begin position="82"/>
        <end position="443"/>
    </location>
</feature>
<evidence type="ECO:0000256" key="3">
    <source>
        <dbReference type="ARBA" id="ARBA00007357"/>
    </source>
</evidence>
<dbReference type="Gene3D" id="3.40.390.10">
    <property type="entry name" value="Collagenase (Catalytic Domain)"/>
    <property type="match status" value="1"/>
</dbReference>
<dbReference type="PROSITE" id="PS51885">
    <property type="entry name" value="NEPRILYSIN"/>
    <property type="match status" value="1"/>
</dbReference>
<evidence type="ECO:0000256" key="8">
    <source>
        <dbReference type="ARBA" id="ARBA00023049"/>
    </source>
</evidence>
<evidence type="ECO:0000256" key="7">
    <source>
        <dbReference type="ARBA" id="ARBA00022833"/>
    </source>
</evidence>
<dbReference type="MEROPS" id="M13.A06"/>
<organism evidence="11">
    <name type="scientific">Ceratitis capitata</name>
    <name type="common">Mediterranean fruit fly</name>
    <name type="synonym">Tephritis capitata</name>
    <dbReference type="NCBI Taxonomy" id="7213"/>
    <lineage>
        <taxon>Eukaryota</taxon>
        <taxon>Metazoa</taxon>
        <taxon>Ecdysozoa</taxon>
        <taxon>Arthropoda</taxon>
        <taxon>Hexapoda</taxon>
        <taxon>Insecta</taxon>
        <taxon>Pterygota</taxon>
        <taxon>Neoptera</taxon>
        <taxon>Endopterygota</taxon>
        <taxon>Diptera</taxon>
        <taxon>Brachycera</taxon>
        <taxon>Muscomorpha</taxon>
        <taxon>Tephritoidea</taxon>
        <taxon>Tephritidae</taxon>
        <taxon>Ceratitis</taxon>
        <taxon>Ceratitis</taxon>
    </lineage>
</organism>
<evidence type="ECO:0000256" key="4">
    <source>
        <dbReference type="ARBA" id="ARBA00022670"/>
    </source>
</evidence>
<feature type="domain" description="Peptidase M13 C-terminal" evidence="9">
    <location>
        <begin position="502"/>
        <end position="710"/>
    </location>
</feature>
<evidence type="ECO:0000256" key="2">
    <source>
        <dbReference type="ARBA" id="ARBA00004401"/>
    </source>
</evidence>
<comment type="subcellular location">
    <subcellularLocation>
        <location evidence="2">Cell membrane</location>
        <topology evidence="2">Single-pass type II membrane protein</topology>
    </subcellularLocation>
</comment>
<evidence type="ECO:0000256" key="5">
    <source>
        <dbReference type="ARBA" id="ARBA00022723"/>
    </source>
</evidence>
<evidence type="ECO:0000256" key="1">
    <source>
        <dbReference type="ARBA" id="ARBA00001947"/>
    </source>
</evidence>
<keyword evidence="5" id="KW-0479">Metal-binding</keyword>